<name>A0A317FI95_9PROT</name>
<organism evidence="3 4">
    <name type="scientific">Falsiroseomonas bella</name>
    <dbReference type="NCBI Taxonomy" id="2184016"/>
    <lineage>
        <taxon>Bacteria</taxon>
        <taxon>Pseudomonadati</taxon>
        <taxon>Pseudomonadota</taxon>
        <taxon>Alphaproteobacteria</taxon>
        <taxon>Acetobacterales</taxon>
        <taxon>Roseomonadaceae</taxon>
        <taxon>Falsiroseomonas</taxon>
    </lineage>
</organism>
<evidence type="ECO:0000313" key="3">
    <source>
        <dbReference type="EMBL" id="PWS38814.1"/>
    </source>
</evidence>
<dbReference type="GO" id="GO:0016787">
    <property type="term" value="F:hydrolase activity"/>
    <property type="evidence" value="ECO:0007669"/>
    <property type="project" value="UniProtKB-KW"/>
</dbReference>
<evidence type="ECO:0000256" key="1">
    <source>
        <dbReference type="ARBA" id="ARBA00022801"/>
    </source>
</evidence>
<evidence type="ECO:0000259" key="2">
    <source>
        <dbReference type="Pfam" id="PF00561"/>
    </source>
</evidence>
<comment type="caution">
    <text evidence="3">The sequence shown here is derived from an EMBL/GenBank/DDBJ whole genome shotgun (WGS) entry which is preliminary data.</text>
</comment>
<protein>
    <submittedName>
        <fullName evidence="3">Alpha/beta hydrolase</fullName>
    </submittedName>
</protein>
<dbReference type="OrthoDB" id="9804723at2"/>
<dbReference type="PANTHER" id="PTHR43798:SF31">
    <property type="entry name" value="AB HYDROLASE SUPERFAMILY PROTEIN YCLE"/>
    <property type="match status" value="1"/>
</dbReference>
<evidence type="ECO:0000313" key="4">
    <source>
        <dbReference type="Proteomes" id="UP000245765"/>
    </source>
</evidence>
<dbReference type="EMBL" id="QGNA01000001">
    <property type="protein sequence ID" value="PWS38814.1"/>
    <property type="molecule type" value="Genomic_DNA"/>
</dbReference>
<dbReference type="InterPro" id="IPR050266">
    <property type="entry name" value="AB_hydrolase_sf"/>
</dbReference>
<dbReference type="SUPFAM" id="SSF53474">
    <property type="entry name" value="alpha/beta-Hydrolases"/>
    <property type="match status" value="1"/>
</dbReference>
<dbReference type="InterPro" id="IPR029058">
    <property type="entry name" value="AB_hydrolase_fold"/>
</dbReference>
<dbReference type="InterPro" id="IPR000073">
    <property type="entry name" value="AB_hydrolase_1"/>
</dbReference>
<sequence>MSFRAPPRRAGFVERPDGARIAYEVTGEGPAIVFAHGLGGNLMSWWQQVAHFAPRHTCVAFSHRGFFPSVAPAGGPDPAEYAGDLAALVDALDLGEIRIVCQSMGGWTGVEYALLRPGRVKALVLGATIGTLDPRQAPGGAPTHDAAAARAELVARGINPAAGARMAEEQPALHHLYNHIYSLSQGFDREAVRAKLYAMRNRAPASFGAANTPVLFVPSEEDVVLPYSGSAMAAAVPGARAVTLRRAGHSGHFERAAEFNAIVEAFFREVGA</sequence>
<dbReference type="Proteomes" id="UP000245765">
    <property type="component" value="Unassembled WGS sequence"/>
</dbReference>
<dbReference type="RefSeq" id="WP_109869435.1">
    <property type="nucleotide sequence ID" value="NZ_QGNA01000001.1"/>
</dbReference>
<keyword evidence="1 3" id="KW-0378">Hydrolase</keyword>
<accession>A0A317FI95</accession>
<dbReference type="PANTHER" id="PTHR43798">
    <property type="entry name" value="MONOACYLGLYCEROL LIPASE"/>
    <property type="match status" value="1"/>
</dbReference>
<gene>
    <name evidence="3" type="ORF">DFH01_06075</name>
</gene>
<dbReference type="Pfam" id="PF00561">
    <property type="entry name" value="Abhydrolase_1"/>
    <property type="match status" value="1"/>
</dbReference>
<keyword evidence="4" id="KW-1185">Reference proteome</keyword>
<dbReference type="GO" id="GO:0016020">
    <property type="term" value="C:membrane"/>
    <property type="evidence" value="ECO:0007669"/>
    <property type="project" value="TreeGrafter"/>
</dbReference>
<feature type="domain" description="AB hydrolase-1" evidence="2">
    <location>
        <begin position="30"/>
        <end position="255"/>
    </location>
</feature>
<reference evidence="4" key="1">
    <citation type="submission" date="2018-05" db="EMBL/GenBank/DDBJ databases">
        <authorList>
            <person name="Du Z."/>
            <person name="Wang X."/>
        </authorList>
    </citation>
    <scope>NUCLEOTIDE SEQUENCE [LARGE SCALE GENOMIC DNA]</scope>
    <source>
        <strain evidence="4">CQN31</strain>
    </source>
</reference>
<dbReference type="Gene3D" id="3.40.50.1820">
    <property type="entry name" value="alpha/beta hydrolase"/>
    <property type="match status" value="1"/>
</dbReference>
<dbReference type="AlphaFoldDB" id="A0A317FI95"/>
<proteinExistence type="predicted"/>